<keyword evidence="2" id="KW-1185">Reference proteome</keyword>
<dbReference type="KEGG" id="pho:PH1946"/>
<evidence type="ECO:0000313" key="2">
    <source>
        <dbReference type="Proteomes" id="UP000000752"/>
    </source>
</evidence>
<evidence type="ECO:0000313" key="1">
    <source>
        <dbReference type="EMBL" id="BAA31073.1"/>
    </source>
</evidence>
<dbReference type="AlphaFoldDB" id="O59609"/>
<accession>O59609</accession>
<dbReference type="EMBL" id="BA000001">
    <property type="protein sequence ID" value="BAA31073.1"/>
    <property type="molecule type" value="Genomic_DNA"/>
</dbReference>
<reference evidence="1 2" key="1">
    <citation type="journal article" date="1998" name="DNA Res.">
        <title>Complete sequence and gene organization of the genome of a hyper-thermophilic archaebacterium, Pyrococcus horikoshii OT3.</title>
        <authorList>
            <person name="Kawarabayasi Y."/>
            <person name="Sawada M."/>
            <person name="Horikawa H."/>
            <person name="Haikawa Y."/>
            <person name="Hino Y."/>
            <person name="Yamamoto S."/>
            <person name="Sekine M."/>
            <person name="Baba S."/>
            <person name="Kosugi H."/>
            <person name="Hosoyama A."/>
            <person name="Nagai Y."/>
            <person name="Sakai M."/>
            <person name="Ogura K."/>
            <person name="Otuka R."/>
            <person name="Nakazawa H."/>
            <person name="Takamiya M."/>
            <person name="Ohfuku Y."/>
            <person name="Funahashi T."/>
            <person name="Tanaka T."/>
            <person name="Kudoh Y."/>
            <person name="Yamazaki J."/>
            <person name="Kushida N."/>
            <person name="Oguchi A."/>
            <person name="Aoki K."/>
            <person name="Nakamura Y."/>
            <person name="Robb T.F."/>
            <person name="Horikoshi K."/>
            <person name="Masuchi Y."/>
            <person name="Shizuya H."/>
            <person name="Kikuchi H."/>
        </authorList>
    </citation>
    <scope>NUCLEOTIDE SEQUENCE [LARGE SCALE GENOMIC DNA]</scope>
    <source>
        <strain evidence="2">ATCC 700860 / DSM 12428 / JCM 9974 / NBRC 100139 / OT-3</strain>
    </source>
</reference>
<dbReference type="Proteomes" id="UP000000752">
    <property type="component" value="Chromosome"/>
</dbReference>
<organism evidence="1 2">
    <name type="scientific">Pyrococcus horikoshii (strain ATCC 700860 / DSM 12428 / JCM 9974 / NBRC 100139 / OT-3)</name>
    <dbReference type="NCBI Taxonomy" id="70601"/>
    <lineage>
        <taxon>Archaea</taxon>
        <taxon>Methanobacteriati</taxon>
        <taxon>Methanobacteriota</taxon>
        <taxon>Thermococci</taxon>
        <taxon>Thermococcales</taxon>
        <taxon>Thermococcaceae</taxon>
        <taxon>Pyrococcus</taxon>
    </lineage>
</organism>
<dbReference type="PIR" id="B71210">
    <property type="entry name" value="B71210"/>
</dbReference>
<protein>
    <submittedName>
        <fullName evidence="1">Uncharacterized protein</fullName>
    </submittedName>
</protein>
<dbReference type="EnsemblBacteria" id="BAA31073">
    <property type="protein sequence ID" value="BAA31073"/>
    <property type="gene ID" value="BAA31073"/>
</dbReference>
<sequence>MLSYLIPYSGNVLGMLKVELPHFYWPSQKFSLNLLGFYNSHNFSMSLGRDLLYFVYRRVISKEGVNIWPKIPVVFDFKLTIFFFKYPNYRFAIFGYIISIQDHA</sequence>
<gene>
    <name evidence="1" type="ordered locus">PH1946</name>
</gene>
<name>O59609_PYRHO</name>
<proteinExistence type="predicted"/>